<name>A0ABY8EB96_9FIRM</name>
<keyword evidence="2" id="KW-0489">Methyltransferase</keyword>
<reference evidence="2 3" key="1">
    <citation type="submission" date="2023-03" db="EMBL/GenBank/DDBJ databases">
        <title>Complete genome sequence of Tepidibacter sp. SWIR-1, isolated from a deep-sea hydrothermal vent.</title>
        <authorList>
            <person name="Li X."/>
        </authorList>
    </citation>
    <scope>NUCLEOTIDE SEQUENCE [LARGE SCALE GENOMIC DNA]</scope>
    <source>
        <strain evidence="2 3">SWIR-1</strain>
    </source>
</reference>
<dbReference type="GO" id="GO:0008168">
    <property type="term" value="F:methyltransferase activity"/>
    <property type="evidence" value="ECO:0007669"/>
    <property type="project" value="UniProtKB-KW"/>
</dbReference>
<dbReference type="RefSeq" id="WP_277732043.1">
    <property type="nucleotide sequence ID" value="NZ_CP120733.1"/>
</dbReference>
<keyword evidence="3" id="KW-1185">Reference proteome</keyword>
<dbReference type="PANTHER" id="PTHR13369">
    <property type="match status" value="1"/>
</dbReference>
<dbReference type="PANTHER" id="PTHR13369:SF3">
    <property type="entry name" value="METHYLTRANSFERASE DOMAIN-CONTAINING PROTEIN"/>
    <property type="match status" value="1"/>
</dbReference>
<dbReference type="InterPro" id="IPR025714">
    <property type="entry name" value="Methyltranfer_dom"/>
</dbReference>
<dbReference type="Gene3D" id="3.40.50.150">
    <property type="entry name" value="Vaccinia Virus protein VP39"/>
    <property type="match status" value="1"/>
</dbReference>
<dbReference type="Proteomes" id="UP001222800">
    <property type="component" value="Chromosome"/>
</dbReference>
<dbReference type="SUPFAM" id="SSF53335">
    <property type="entry name" value="S-adenosyl-L-methionine-dependent methyltransferases"/>
    <property type="match status" value="1"/>
</dbReference>
<dbReference type="InterPro" id="IPR029063">
    <property type="entry name" value="SAM-dependent_MTases_sf"/>
</dbReference>
<accession>A0ABY8EB96</accession>
<protein>
    <submittedName>
        <fullName evidence="2">Methyltransferase</fullName>
    </submittedName>
</protein>
<dbReference type="Pfam" id="PF13679">
    <property type="entry name" value="Methyltransf_32"/>
    <property type="match status" value="1"/>
</dbReference>
<proteinExistence type="predicted"/>
<dbReference type="GO" id="GO:0032259">
    <property type="term" value="P:methylation"/>
    <property type="evidence" value="ECO:0007669"/>
    <property type="project" value="UniProtKB-KW"/>
</dbReference>
<sequence length="388" mass="45429">MNANDLIKDIIDKKELIQLVLSNKRNKELEYNKINIRPIQIKDNFMYQFTYVYSNKEIHKNLEPEETKDEIIEHINGNFKQAQMYCVNNDYQILVNKKLKANVLKKKATKKPIDISHNRKKKYILEEDVPCDFLQYLGVMNEKGNVKKQKRDKFRQLNRFLEMVKDVESNFDKNKKIKIIDFGCGKSYLTFALYYYLVKIAKFNVEIVGLDLKKDVIEYCNKVAKELNYENLSFQIGNISDFNEFTEVDMVVTLHACDIATDMALFKAISWNSKVILSVPCCQHELNTQIKNDLMNPMLKHGIIKERFSSLATDSIRANLLEIIGYKTQILEFIETEHTPKNLLIRAVKSKDKVDKSLVSEYKEFKNFLNASPYLEKLLVENDVISID</sequence>
<feature type="domain" description="Methyltransferase" evidence="1">
    <location>
        <begin position="152"/>
        <end position="289"/>
    </location>
</feature>
<dbReference type="CDD" id="cd02440">
    <property type="entry name" value="AdoMet_MTases"/>
    <property type="match status" value="1"/>
</dbReference>
<keyword evidence="2" id="KW-0808">Transferase</keyword>
<organism evidence="2 3">
    <name type="scientific">Tepidibacter hydrothermalis</name>
    <dbReference type="NCBI Taxonomy" id="3036126"/>
    <lineage>
        <taxon>Bacteria</taxon>
        <taxon>Bacillati</taxon>
        <taxon>Bacillota</taxon>
        <taxon>Clostridia</taxon>
        <taxon>Peptostreptococcales</taxon>
        <taxon>Peptostreptococcaceae</taxon>
        <taxon>Tepidibacter</taxon>
    </lineage>
</organism>
<evidence type="ECO:0000313" key="3">
    <source>
        <dbReference type="Proteomes" id="UP001222800"/>
    </source>
</evidence>
<evidence type="ECO:0000259" key="1">
    <source>
        <dbReference type="Pfam" id="PF13679"/>
    </source>
</evidence>
<dbReference type="EMBL" id="CP120733">
    <property type="protein sequence ID" value="WFD10066.1"/>
    <property type="molecule type" value="Genomic_DNA"/>
</dbReference>
<evidence type="ECO:0000313" key="2">
    <source>
        <dbReference type="EMBL" id="WFD10066.1"/>
    </source>
</evidence>
<gene>
    <name evidence="2" type="ORF">P4S50_17070</name>
</gene>